<protein>
    <recommendedName>
        <fullName evidence="4">DUF2752 domain-containing protein</fullName>
    </recommendedName>
</protein>
<feature type="transmembrane region" description="Helical" evidence="1">
    <location>
        <begin position="116"/>
        <end position="136"/>
    </location>
</feature>
<dbReference type="Pfam" id="PF10825">
    <property type="entry name" value="DUF2752"/>
    <property type="match status" value="1"/>
</dbReference>
<organism evidence="2 3">
    <name type="scientific">Eubacterium ramulus</name>
    <dbReference type="NCBI Taxonomy" id="39490"/>
    <lineage>
        <taxon>Bacteria</taxon>
        <taxon>Bacillati</taxon>
        <taxon>Bacillota</taxon>
        <taxon>Clostridia</taxon>
        <taxon>Eubacteriales</taxon>
        <taxon>Eubacteriaceae</taxon>
        <taxon>Eubacterium</taxon>
    </lineage>
</organism>
<dbReference type="EMBL" id="JRFU01000040">
    <property type="protein sequence ID" value="PWE87462.1"/>
    <property type="molecule type" value="Genomic_DNA"/>
</dbReference>
<evidence type="ECO:0008006" key="4">
    <source>
        <dbReference type="Google" id="ProtNLM"/>
    </source>
</evidence>
<dbReference type="AlphaFoldDB" id="A0A2V1JR72"/>
<evidence type="ECO:0000313" key="2">
    <source>
        <dbReference type="EMBL" id="PWE87462.1"/>
    </source>
</evidence>
<keyword evidence="1" id="KW-0472">Membrane</keyword>
<dbReference type="OrthoDB" id="9815897at2"/>
<accession>A0A2V1JR72</accession>
<dbReference type="Proteomes" id="UP000245288">
    <property type="component" value="Unassembled WGS sequence"/>
</dbReference>
<comment type="caution">
    <text evidence="2">The sequence shown here is derived from an EMBL/GenBank/DDBJ whole genome shotgun (WGS) entry which is preliminary data.</text>
</comment>
<dbReference type="InterPro" id="IPR021215">
    <property type="entry name" value="DUF2752"/>
</dbReference>
<gene>
    <name evidence="2" type="ORF">LG34_03905</name>
</gene>
<keyword evidence="3" id="KW-1185">Reference proteome</keyword>
<name>A0A2V1JR72_EUBRA</name>
<feature type="transmembrane region" description="Helical" evidence="1">
    <location>
        <begin position="72"/>
        <end position="95"/>
    </location>
</feature>
<keyword evidence="1" id="KW-0812">Transmembrane</keyword>
<reference evidence="2 3" key="1">
    <citation type="submission" date="2014-09" db="EMBL/GenBank/DDBJ databases">
        <title>Butyrate-producing bacteria isolated from human gut.</title>
        <authorList>
            <person name="Zhang Q."/>
            <person name="Zhao L."/>
        </authorList>
    </citation>
    <scope>NUCLEOTIDE SEQUENCE [LARGE SCALE GENOMIC DNA]</scope>
    <source>
        <strain evidence="2 3">21</strain>
    </source>
</reference>
<keyword evidence="1" id="KW-1133">Transmembrane helix</keyword>
<evidence type="ECO:0000256" key="1">
    <source>
        <dbReference type="SAM" id="Phobius"/>
    </source>
</evidence>
<feature type="transmembrane region" description="Helical" evidence="1">
    <location>
        <begin position="12"/>
        <end position="34"/>
    </location>
</feature>
<evidence type="ECO:0000313" key="3">
    <source>
        <dbReference type="Proteomes" id="UP000245288"/>
    </source>
</evidence>
<dbReference type="RefSeq" id="WP_109214942.1">
    <property type="nucleotide sequence ID" value="NZ_CABMEW010000019.1"/>
</dbReference>
<proteinExistence type="predicted"/>
<sequence>MKKQETTLETQLYHWGWIVLITVAALIAGKRIFFPDFSISGQMPPCVFHRLTGYFCPGCGGTRSVKALLSGRFLVCAVDYPMVFYAVAVYFWFMFSQSVDRISHHRIPIGMKYRHAWIYASLVIVIIHFILKNLFYMKTGIEPFL</sequence>